<dbReference type="PANTHER" id="PTHR32208">
    <property type="entry name" value="SECRETED PROTEIN-RELATED"/>
    <property type="match status" value="1"/>
</dbReference>
<dbReference type="Proteomes" id="UP000737018">
    <property type="component" value="Unassembled WGS sequence"/>
</dbReference>
<evidence type="ECO:0008006" key="7">
    <source>
        <dbReference type="Google" id="ProtNLM"/>
    </source>
</evidence>
<feature type="chain" id="PRO_5035249530" description="Galactose oxidase" evidence="2">
    <location>
        <begin position="23"/>
        <end position="563"/>
    </location>
</feature>
<keyword evidence="6" id="KW-1185">Reference proteome</keyword>
<feature type="signal peptide" evidence="2">
    <location>
        <begin position="1"/>
        <end position="22"/>
    </location>
</feature>
<dbReference type="PANTHER" id="PTHR32208:SF58">
    <property type="entry name" value="GALACTOSE OXIDASE-LIKE EARLY SET DOMAIN-CONTAINING PROTEIN"/>
    <property type="match status" value="1"/>
</dbReference>
<dbReference type="Pfam" id="PF07250">
    <property type="entry name" value="Glyoxal_oxid_N"/>
    <property type="match status" value="1"/>
</dbReference>
<dbReference type="CDD" id="cd02851">
    <property type="entry name" value="E_set_GO_C"/>
    <property type="match status" value="1"/>
</dbReference>
<evidence type="ECO:0000259" key="3">
    <source>
        <dbReference type="Pfam" id="PF07250"/>
    </source>
</evidence>
<evidence type="ECO:0000256" key="2">
    <source>
        <dbReference type="SAM" id="SignalP"/>
    </source>
</evidence>
<evidence type="ECO:0000313" key="6">
    <source>
        <dbReference type="Proteomes" id="UP000737018"/>
    </source>
</evidence>
<gene>
    <name evidence="5" type="ORF">CMV_019244</name>
</gene>
<evidence type="ECO:0000256" key="1">
    <source>
        <dbReference type="ARBA" id="ARBA00022729"/>
    </source>
</evidence>
<dbReference type="SUPFAM" id="SSF50965">
    <property type="entry name" value="Galactose oxidase, central domain"/>
    <property type="match status" value="1"/>
</dbReference>
<comment type="caution">
    <text evidence="5">The sequence shown here is derived from an EMBL/GenBank/DDBJ whole genome shotgun (WGS) entry which is preliminary data.</text>
</comment>
<keyword evidence="1 2" id="KW-0732">Signal</keyword>
<dbReference type="InterPro" id="IPR009880">
    <property type="entry name" value="Glyoxal_oxidase_N"/>
</dbReference>
<dbReference type="InterPro" id="IPR011043">
    <property type="entry name" value="Gal_Oxase/kelch_b-propeller"/>
</dbReference>
<dbReference type="AlphaFoldDB" id="A0A8J4VNW0"/>
<dbReference type="InterPro" id="IPR037293">
    <property type="entry name" value="Gal_Oxidase_central_sf"/>
</dbReference>
<accession>A0A8J4VNW0</accession>
<proteinExistence type="predicted"/>
<evidence type="ECO:0000313" key="5">
    <source>
        <dbReference type="EMBL" id="KAF3955541.1"/>
    </source>
</evidence>
<dbReference type="Gene3D" id="2.60.40.10">
    <property type="entry name" value="Immunoglobulins"/>
    <property type="match status" value="1"/>
</dbReference>
<evidence type="ECO:0000259" key="4">
    <source>
        <dbReference type="Pfam" id="PF09118"/>
    </source>
</evidence>
<feature type="domain" description="Galactose oxidase-like Early set" evidence="4">
    <location>
        <begin position="457"/>
        <end position="562"/>
    </location>
</feature>
<dbReference type="InterPro" id="IPR013783">
    <property type="entry name" value="Ig-like_fold"/>
</dbReference>
<dbReference type="OrthoDB" id="2019572at2759"/>
<dbReference type="EMBL" id="JRKL02003345">
    <property type="protein sequence ID" value="KAF3955541.1"/>
    <property type="molecule type" value="Genomic_DNA"/>
</dbReference>
<reference evidence="5" key="1">
    <citation type="submission" date="2020-03" db="EMBL/GenBank/DDBJ databases">
        <title>Castanea mollissima Vanexum genome sequencing.</title>
        <authorList>
            <person name="Staton M."/>
        </authorList>
    </citation>
    <scope>NUCLEOTIDE SEQUENCE</scope>
    <source>
        <tissue evidence="5">Leaf</tissue>
    </source>
</reference>
<protein>
    <recommendedName>
        <fullName evidence="7">Galactose oxidase</fullName>
    </recommendedName>
</protein>
<organism evidence="5 6">
    <name type="scientific">Castanea mollissima</name>
    <name type="common">Chinese chestnut</name>
    <dbReference type="NCBI Taxonomy" id="60419"/>
    <lineage>
        <taxon>Eukaryota</taxon>
        <taxon>Viridiplantae</taxon>
        <taxon>Streptophyta</taxon>
        <taxon>Embryophyta</taxon>
        <taxon>Tracheophyta</taxon>
        <taxon>Spermatophyta</taxon>
        <taxon>Magnoliopsida</taxon>
        <taxon>eudicotyledons</taxon>
        <taxon>Gunneridae</taxon>
        <taxon>Pentapetalae</taxon>
        <taxon>rosids</taxon>
        <taxon>fabids</taxon>
        <taxon>Fagales</taxon>
        <taxon>Fagaceae</taxon>
        <taxon>Castanea</taxon>
    </lineage>
</organism>
<dbReference type="InterPro" id="IPR015202">
    <property type="entry name" value="GO-like_E_set"/>
</dbReference>
<sequence>MAAKTIAVLLLAICSFFTLALGCYSEGYLGKWKMLKRSIGISAMHMALLPNDRIVAFDRTNMGPSNITLPSGKCPNISKFIDCYAHSVEFNLANRSVRVLTVLSDTWCSSGALDPDGMLVQSGGYNDGQRVVRYLKPCPNSDWVEDPKGLIQPRWYASSQILPNGKIIVVGGRFQYSYEFIPKTSKSDHKLYQLPFLKETNYYRRAENNLYPFTHLSPDGNLFIFANDRAILLDYVNNIVVRNYPVMPGGFSRNYPSTGSSVLLPLKLLLNNTTNTPDAEVLICGGTLPNSNFHANKGEFLDAAKTCGRLVITKENAEWEMEDMPMNRVMGDMLLLPTGDVLVINGAAKGTAGWGVAREPVLNPLLYHPDMPSSNGTSNANIDFSTDQGHQGRFLILSPTAIPRLYHSTAHLLSDGRVLVGGSNPNRNYNFTTLYPTELSLEVFYPPYLCSDNGKSRPSIAWVNPSVELGYKQKFSVGFHFKGKSDTEKMYLTMVAPSFSTHSFSMNQRLLVLALEQVSETSTGNFVVEGYAPATTALAPPGYYQLFVVHDGVPSRGTWVHIK</sequence>
<name>A0A8J4VNW0_9ROSI</name>
<dbReference type="InterPro" id="IPR014756">
    <property type="entry name" value="Ig_E-set"/>
</dbReference>
<dbReference type="SUPFAM" id="SSF81296">
    <property type="entry name" value="E set domains"/>
    <property type="match status" value="1"/>
</dbReference>
<dbReference type="Gene3D" id="2.130.10.80">
    <property type="entry name" value="Galactose oxidase/kelch, beta-propeller"/>
    <property type="match status" value="1"/>
</dbReference>
<dbReference type="PROSITE" id="PS51257">
    <property type="entry name" value="PROKAR_LIPOPROTEIN"/>
    <property type="match status" value="1"/>
</dbReference>
<dbReference type="Pfam" id="PF09118">
    <property type="entry name" value="GO-like_E_set"/>
    <property type="match status" value="1"/>
</dbReference>
<feature type="domain" description="Glyoxal oxidase N-terminal" evidence="3">
    <location>
        <begin position="44"/>
        <end position="448"/>
    </location>
</feature>